<keyword evidence="9" id="KW-0378">Hydrolase</keyword>
<keyword evidence="14" id="KW-1185">Reference proteome</keyword>
<keyword evidence="8" id="KW-0732">Signal</keyword>
<dbReference type="EC" id="3.5.4.4" evidence="4"/>
<dbReference type="InterPro" id="IPR013659">
    <property type="entry name" value="A_deaminase_N"/>
</dbReference>
<evidence type="ECO:0000256" key="3">
    <source>
        <dbReference type="ARBA" id="ARBA00006083"/>
    </source>
</evidence>
<accession>A0A9P0JFD6</accession>
<evidence type="ECO:0000259" key="11">
    <source>
        <dbReference type="Pfam" id="PF00962"/>
    </source>
</evidence>
<evidence type="ECO:0000256" key="2">
    <source>
        <dbReference type="ARBA" id="ARBA00004613"/>
    </source>
</evidence>
<comment type="similarity">
    <text evidence="3">Belongs to the metallo-dependent hydrolases superfamily. Adenosine and AMP deaminases family. ADGF subfamily.</text>
</comment>
<sequence length="485" mass="55649">MPSADYEEARNNIIKAEESIRTGGNIYLSPRELEADKFLLNMKQKAIHKGIQDSASYAPSMHFFHAKPLIEQDPIFKIIQKLPKGGLLHLHSTAGVSSEWVIKNLTYRNDVLICNHKDGFHMFVAVPSELCANEAVPVNKLRARATNKTAFDESLESLINLYTHQPELDYPDINTVWEKFEIMFSVIDGIFDYLPTYIAYHQQLLQELYEDNVMYLEIRTEMGGVIDQNGKHLNSQDMAEVILKLVDDFKQDHPLFIGVKVIIAILRDYDEHAFDEKVERFLDLRKKYPDLVVGFDLVGQEDLGRPLASYVEKLKNISDNGRFFFHAGETNFFNTDADVNLIDALLMNTKRIGHGYSLYKHPVLWEAFKKKEIAIEISPISNQVLHLVQDLRNHPAAFYISENVPIVIANDDPGFWNAKGLSYDFYYAFMAFTPADSGLQVLKQLAWNSLKYSAMTQKEKINATNQFKASWDKFIDYVLGFGRKL</sequence>
<dbReference type="FunFam" id="3.20.20.140:FF:000017">
    <property type="entry name" value="Adenosine deaminase 2"/>
    <property type="match status" value="1"/>
</dbReference>
<dbReference type="GO" id="GO:0046872">
    <property type="term" value="F:metal ion binding"/>
    <property type="evidence" value="ECO:0007669"/>
    <property type="project" value="UniProtKB-KW"/>
</dbReference>
<evidence type="ECO:0000256" key="8">
    <source>
        <dbReference type="ARBA" id="ARBA00022729"/>
    </source>
</evidence>
<reference evidence="13" key="1">
    <citation type="submission" date="2022-01" db="EMBL/GenBank/DDBJ databases">
        <authorList>
            <person name="King R."/>
        </authorList>
    </citation>
    <scope>NUCLEOTIDE SEQUENCE</scope>
</reference>
<feature type="domain" description="Adenosine/AMP deaminase N-terminal" evidence="12">
    <location>
        <begin position="4"/>
        <end position="79"/>
    </location>
</feature>
<evidence type="ECO:0000259" key="12">
    <source>
        <dbReference type="Pfam" id="PF08451"/>
    </source>
</evidence>
<dbReference type="GO" id="GO:0004000">
    <property type="term" value="F:adenosine deaminase activity"/>
    <property type="evidence" value="ECO:0007669"/>
    <property type="project" value="InterPro"/>
</dbReference>
<dbReference type="EMBL" id="OU895880">
    <property type="protein sequence ID" value="CAH1735729.1"/>
    <property type="molecule type" value="Genomic_DNA"/>
</dbReference>
<comment type="cofactor">
    <cofactor evidence="1">
        <name>Zn(2+)</name>
        <dbReference type="ChEBI" id="CHEBI:29105"/>
    </cofactor>
</comment>
<evidence type="ECO:0000256" key="5">
    <source>
        <dbReference type="ARBA" id="ARBA00018099"/>
    </source>
</evidence>
<evidence type="ECO:0000313" key="13">
    <source>
        <dbReference type="EMBL" id="CAH1735729.1"/>
    </source>
</evidence>
<dbReference type="PANTHER" id="PTHR11409:SF39">
    <property type="entry name" value="ADENOSINE DEAMINASE 2"/>
    <property type="match status" value="1"/>
</dbReference>
<dbReference type="InterPro" id="IPR006330">
    <property type="entry name" value="Ado/ade_deaminase"/>
</dbReference>
<dbReference type="InterPro" id="IPR006331">
    <property type="entry name" value="ADGF"/>
</dbReference>
<keyword evidence="7" id="KW-0479">Metal-binding</keyword>
<name>A0A9P0JFD6_9DIPT</name>
<comment type="catalytic activity">
    <reaction evidence="10">
        <text>adenosine + H2O + H(+) = inosine + NH4(+)</text>
        <dbReference type="Rhea" id="RHEA:24408"/>
        <dbReference type="ChEBI" id="CHEBI:15377"/>
        <dbReference type="ChEBI" id="CHEBI:15378"/>
        <dbReference type="ChEBI" id="CHEBI:16335"/>
        <dbReference type="ChEBI" id="CHEBI:17596"/>
        <dbReference type="ChEBI" id="CHEBI:28938"/>
        <dbReference type="EC" id="3.5.4.4"/>
    </reaction>
</comment>
<protein>
    <recommendedName>
        <fullName evidence="5">Adenosine deaminase</fullName>
        <ecNumber evidence="4">3.5.4.4</ecNumber>
    </recommendedName>
</protein>
<dbReference type="PANTHER" id="PTHR11409">
    <property type="entry name" value="ADENOSINE DEAMINASE"/>
    <property type="match status" value="1"/>
</dbReference>
<dbReference type="GO" id="GO:0005615">
    <property type="term" value="C:extracellular space"/>
    <property type="evidence" value="ECO:0007669"/>
    <property type="project" value="InterPro"/>
</dbReference>
<proteinExistence type="inferred from homology"/>
<dbReference type="CDD" id="cd01321">
    <property type="entry name" value="ADGF"/>
    <property type="match status" value="1"/>
</dbReference>
<gene>
    <name evidence="13" type="ORF">CHIRRI_LOCUS14986</name>
</gene>
<evidence type="ECO:0000256" key="10">
    <source>
        <dbReference type="ARBA" id="ARBA00047764"/>
    </source>
</evidence>
<dbReference type="InterPro" id="IPR032466">
    <property type="entry name" value="Metal_Hydrolase"/>
</dbReference>
<evidence type="ECO:0000256" key="7">
    <source>
        <dbReference type="ARBA" id="ARBA00022723"/>
    </source>
</evidence>
<evidence type="ECO:0000256" key="4">
    <source>
        <dbReference type="ARBA" id="ARBA00012784"/>
    </source>
</evidence>
<evidence type="ECO:0000256" key="9">
    <source>
        <dbReference type="ARBA" id="ARBA00022801"/>
    </source>
</evidence>
<evidence type="ECO:0000256" key="6">
    <source>
        <dbReference type="ARBA" id="ARBA00022525"/>
    </source>
</evidence>
<organism evidence="13 14">
    <name type="scientific">Chironomus riparius</name>
    <dbReference type="NCBI Taxonomy" id="315576"/>
    <lineage>
        <taxon>Eukaryota</taxon>
        <taxon>Metazoa</taxon>
        <taxon>Ecdysozoa</taxon>
        <taxon>Arthropoda</taxon>
        <taxon>Hexapoda</taxon>
        <taxon>Insecta</taxon>
        <taxon>Pterygota</taxon>
        <taxon>Neoptera</taxon>
        <taxon>Endopterygota</taxon>
        <taxon>Diptera</taxon>
        <taxon>Nematocera</taxon>
        <taxon>Chironomoidea</taxon>
        <taxon>Chironomidae</taxon>
        <taxon>Chironominae</taxon>
        <taxon>Chironomus</taxon>
    </lineage>
</organism>
<evidence type="ECO:0000313" key="14">
    <source>
        <dbReference type="Proteomes" id="UP001153620"/>
    </source>
</evidence>
<dbReference type="AlphaFoldDB" id="A0A9P0JFD6"/>
<keyword evidence="6" id="KW-0964">Secreted</keyword>
<dbReference type="SUPFAM" id="SSF51556">
    <property type="entry name" value="Metallo-dependent hydrolases"/>
    <property type="match status" value="1"/>
</dbReference>
<dbReference type="Gene3D" id="3.20.20.140">
    <property type="entry name" value="Metal-dependent hydrolases"/>
    <property type="match status" value="1"/>
</dbReference>
<reference evidence="13" key="2">
    <citation type="submission" date="2022-10" db="EMBL/GenBank/DDBJ databases">
        <authorList>
            <consortium name="ENA_rothamsted_submissions"/>
            <consortium name="culmorum"/>
            <person name="King R."/>
        </authorList>
    </citation>
    <scope>NUCLEOTIDE SEQUENCE</scope>
</reference>
<dbReference type="GO" id="GO:0006154">
    <property type="term" value="P:adenosine catabolic process"/>
    <property type="evidence" value="ECO:0007669"/>
    <property type="project" value="InterPro"/>
</dbReference>
<dbReference type="Proteomes" id="UP001153620">
    <property type="component" value="Chromosome 4"/>
</dbReference>
<comment type="subcellular location">
    <subcellularLocation>
        <location evidence="2">Secreted</location>
    </subcellularLocation>
</comment>
<dbReference type="GO" id="GO:0046103">
    <property type="term" value="P:inosine biosynthetic process"/>
    <property type="evidence" value="ECO:0007669"/>
    <property type="project" value="TreeGrafter"/>
</dbReference>
<evidence type="ECO:0000256" key="1">
    <source>
        <dbReference type="ARBA" id="ARBA00001947"/>
    </source>
</evidence>
<dbReference type="Pfam" id="PF00962">
    <property type="entry name" value="A_deaminase"/>
    <property type="match status" value="1"/>
</dbReference>
<feature type="domain" description="Adenosine deaminase" evidence="11">
    <location>
        <begin position="177"/>
        <end position="462"/>
    </location>
</feature>
<dbReference type="NCBIfam" id="TIGR01431">
    <property type="entry name" value="adm_rel"/>
    <property type="match status" value="1"/>
</dbReference>
<dbReference type="InterPro" id="IPR001365">
    <property type="entry name" value="A_deaminase_dom"/>
</dbReference>
<dbReference type="Pfam" id="PF08451">
    <property type="entry name" value="A_deaminase_N"/>
    <property type="match status" value="1"/>
</dbReference>